<accession>A0A1B8GC69</accession>
<reference evidence="2" key="2">
    <citation type="journal article" date="2018" name="Nat. Commun.">
        <title>Extreme sensitivity to ultraviolet light in the fungal pathogen causing white-nose syndrome of bats.</title>
        <authorList>
            <person name="Palmer J.M."/>
            <person name="Drees K.P."/>
            <person name="Foster J.T."/>
            <person name="Lindner D.L."/>
        </authorList>
    </citation>
    <scope>NUCLEOTIDE SEQUENCE [LARGE SCALE GENOMIC DNA]</scope>
    <source>
        <strain evidence="2">UAMH 10579</strain>
    </source>
</reference>
<keyword evidence="2" id="KW-1185">Reference proteome</keyword>
<dbReference type="RefSeq" id="XP_018127143.1">
    <property type="nucleotide sequence ID" value="XM_018278225.2"/>
</dbReference>
<sequence>MAPTPPPSSVLTAFSLTTPPTPLPGGQNTSFLSGTTVLKHIPPTPTSEAEWTSHTLSLLPPSPHFTIPTPLLASTGSYVHENWTATTFYPGTAHPVGHWDALFSAARHFHASLDGIPRPDFLRKRTHPWARADGVAWGEESVDIVPALAPLYSRLVSLRKEVGVVIAQLVHGDLSGNILFSDDKPPVIIDFSPFYRCVDYAVAIAVVDGIADFGEGEEEVLGASGLGTGRHAVQMLVRALLFRVVARSELVGVMGEVGAREMRGFERVMGVIEKYV</sequence>
<proteinExistence type="predicted"/>
<gene>
    <name evidence="1" type="ORF">VE01_08806</name>
</gene>
<evidence type="ECO:0000313" key="2">
    <source>
        <dbReference type="Proteomes" id="UP000091956"/>
    </source>
</evidence>
<dbReference type="Proteomes" id="UP000091956">
    <property type="component" value="Unassembled WGS sequence"/>
</dbReference>
<reference evidence="1 2" key="1">
    <citation type="submission" date="2016-03" db="EMBL/GenBank/DDBJ databases">
        <title>Comparative genomics of Pseudogymnoascus destructans, the fungus causing white-nose syndrome of bats.</title>
        <authorList>
            <person name="Palmer J.M."/>
            <person name="Drees K.P."/>
            <person name="Foster J.T."/>
            <person name="Lindner D.L."/>
        </authorList>
    </citation>
    <scope>NUCLEOTIDE SEQUENCE [LARGE SCALE GENOMIC DNA]</scope>
    <source>
        <strain evidence="1 2">UAMH 10579</strain>
    </source>
</reference>
<dbReference type="GeneID" id="28842192"/>
<organism evidence="1 2">
    <name type="scientific">Pseudogymnoascus verrucosus</name>
    <dbReference type="NCBI Taxonomy" id="342668"/>
    <lineage>
        <taxon>Eukaryota</taxon>
        <taxon>Fungi</taxon>
        <taxon>Dikarya</taxon>
        <taxon>Ascomycota</taxon>
        <taxon>Pezizomycotina</taxon>
        <taxon>Leotiomycetes</taxon>
        <taxon>Thelebolales</taxon>
        <taxon>Thelebolaceae</taxon>
        <taxon>Pseudogymnoascus</taxon>
    </lineage>
</organism>
<evidence type="ECO:0008006" key="3">
    <source>
        <dbReference type="Google" id="ProtNLM"/>
    </source>
</evidence>
<evidence type="ECO:0000313" key="1">
    <source>
        <dbReference type="EMBL" id="OBT93410.1"/>
    </source>
</evidence>
<dbReference type="OrthoDB" id="4187105at2759"/>
<name>A0A1B8GC69_9PEZI</name>
<dbReference type="AlphaFoldDB" id="A0A1B8GC69"/>
<dbReference type="EMBL" id="KV460254">
    <property type="protein sequence ID" value="OBT93410.1"/>
    <property type="molecule type" value="Genomic_DNA"/>
</dbReference>
<dbReference type="InterPro" id="IPR011009">
    <property type="entry name" value="Kinase-like_dom_sf"/>
</dbReference>
<dbReference type="SUPFAM" id="SSF56112">
    <property type="entry name" value="Protein kinase-like (PK-like)"/>
    <property type="match status" value="1"/>
</dbReference>
<dbReference type="STRING" id="342668.A0A1B8GC69"/>
<protein>
    <recommendedName>
        <fullName evidence="3">Aminoglycoside phosphotransferase domain-containing protein</fullName>
    </recommendedName>
</protein>